<dbReference type="WBParaSite" id="ALUE_0000922201-mRNA-1">
    <property type="protein sequence ID" value="ALUE_0000922201-mRNA-1"/>
    <property type="gene ID" value="ALUE_0000922201"/>
</dbReference>
<dbReference type="Proteomes" id="UP000036681">
    <property type="component" value="Unplaced"/>
</dbReference>
<dbReference type="AlphaFoldDB" id="A0A0M3HZQ0"/>
<protein>
    <submittedName>
        <fullName evidence="2">Peptidase A1 domain-containing protein</fullName>
    </submittedName>
</protein>
<keyword evidence="1" id="KW-1185">Reference proteome</keyword>
<evidence type="ECO:0000313" key="1">
    <source>
        <dbReference type="Proteomes" id="UP000036681"/>
    </source>
</evidence>
<name>A0A0M3HZQ0_ASCLU</name>
<evidence type="ECO:0000313" key="2">
    <source>
        <dbReference type="WBParaSite" id="ALUE_0000922201-mRNA-1"/>
    </source>
</evidence>
<sequence length="69" mass="7591">MEFRIACEKFDVEGAFFVRDEISASSLILVGLEMVSLKPLGTLGYIYRINVPEALLMGSSAELFGWSGD</sequence>
<organism evidence="1 2">
    <name type="scientific">Ascaris lumbricoides</name>
    <name type="common">Giant roundworm</name>
    <dbReference type="NCBI Taxonomy" id="6252"/>
    <lineage>
        <taxon>Eukaryota</taxon>
        <taxon>Metazoa</taxon>
        <taxon>Ecdysozoa</taxon>
        <taxon>Nematoda</taxon>
        <taxon>Chromadorea</taxon>
        <taxon>Rhabditida</taxon>
        <taxon>Spirurina</taxon>
        <taxon>Ascaridomorpha</taxon>
        <taxon>Ascaridoidea</taxon>
        <taxon>Ascarididae</taxon>
        <taxon>Ascaris</taxon>
    </lineage>
</organism>
<reference evidence="2" key="1">
    <citation type="submission" date="2017-02" db="UniProtKB">
        <authorList>
            <consortium name="WormBaseParasite"/>
        </authorList>
    </citation>
    <scope>IDENTIFICATION</scope>
</reference>
<accession>A0A0M3HZQ0</accession>
<proteinExistence type="predicted"/>